<dbReference type="GO" id="GO:0005509">
    <property type="term" value="F:calcium ion binding"/>
    <property type="evidence" value="ECO:0007669"/>
    <property type="project" value="InterPro"/>
</dbReference>
<evidence type="ECO:0000256" key="4">
    <source>
        <dbReference type="SAM" id="SignalP"/>
    </source>
</evidence>
<feature type="coiled-coil region" evidence="2">
    <location>
        <begin position="110"/>
        <end position="140"/>
    </location>
</feature>
<keyword evidence="2" id="KW-0175">Coiled coil</keyword>
<evidence type="ECO:0000256" key="1">
    <source>
        <dbReference type="ARBA" id="ARBA00022729"/>
    </source>
</evidence>
<dbReference type="Proteomes" id="UP001174909">
    <property type="component" value="Unassembled WGS sequence"/>
</dbReference>
<dbReference type="GO" id="GO:0005793">
    <property type="term" value="C:endoplasmic reticulum-Golgi intermediate compartment"/>
    <property type="evidence" value="ECO:0007669"/>
    <property type="project" value="TreeGrafter"/>
</dbReference>
<feature type="compositionally biased region" description="Polar residues" evidence="3">
    <location>
        <begin position="490"/>
        <end position="499"/>
    </location>
</feature>
<feature type="chain" id="PRO_5041279272" evidence="4">
    <location>
        <begin position="19"/>
        <end position="509"/>
    </location>
</feature>
<dbReference type="PANTHER" id="PTHR19237:SF20">
    <property type="entry name" value="NUCLEOBINDIN 1"/>
    <property type="match status" value="1"/>
</dbReference>
<accession>A0AA35T790</accession>
<dbReference type="EMBL" id="CASHTH010003272">
    <property type="protein sequence ID" value="CAI8042527.1"/>
    <property type="molecule type" value="Genomic_DNA"/>
</dbReference>
<feature type="compositionally biased region" description="Basic and acidic residues" evidence="3">
    <location>
        <begin position="393"/>
        <end position="407"/>
    </location>
</feature>
<feature type="domain" description="EF-hand" evidence="5">
    <location>
        <begin position="311"/>
        <end position="346"/>
    </location>
</feature>
<feature type="coiled-coil region" evidence="2">
    <location>
        <begin position="164"/>
        <end position="232"/>
    </location>
</feature>
<gene>
    <name evidence="6" type="ORF">GBAR_LOCUS23595</name>
</gene>
<feature type="compositionally biased region" description="Polar residues" evidence="3">
    <location>
        <begin position="444"/>
        <end position="453"/>
    </location>
</feature>
<dbReference type="Gene3D" id="1.10.238.10">
    <property type="entry name" value="EF-hand"/>
    <property type="match status" value="1"/>
</dbReference>
<dbReference type="InterPro" id="IPR040250">
    <property type="entry name" value="Nucleobindin"/>
</dbReference>
<feature type="region of interest" description="Disordered" evidence="3">
    <location>
        <begin position="393"/>
        <end position="509"/>
    </location>
</feature>
<proteinExistence type="predicted"/>
<dbReference type="SUPFAM" id="SSF47473">
    <property type="entry name" value="EF-hand"/>
    <property type="match status" value="1"/>
</dbReference>
<dbReference type="AlphaFoldDB" id="A0AA35T790"/>
<evidence type="ECO:0000313" key="6">
    <source>
        <dbReference type="EMBL" id="CAI8042527.1"/>
    </source>
</evidence>
<dbReference type="PROSITE" id="PS50222">
    <property type="entry name" value="EF_HAND_2"/>
    <property type="match status" value="1"/>
</dbReference>
<sequence>MTVAGVILVVFLAGSASALPVDPRLDRQAGGGYLPPDRPVYADEAGKVRRPRFPDTPGLDQDEYNRYWQEMVKENPAMLEHLKKGLDPEQLPMLHPRVSERMARSSDGVRNRLEEARRMNIDELRELQRLQQSLQEQNRRFSPDSEWVAKNQALRDALPEHYDADDIRKRMAEQRRVLEEIDRKRREEYEQYQLQLEHQRREKLKAMNEEQRLQAERALEEAKEKQKQHEKMYKPASKHQLEEVWEEDDGLKDEKFDPKTFFFLHVYTSEPFTLCFLDILSRFKTLKCVLACFLVKKAYGKNIDNMEMQEELARMREYALKQLDKNGDSLISLQEFLAYTQGAQFEDNEEWKGVVDQPESFTEEEMNKFEEGYEDYYDYDYDKDGNIIGFKTRSRETSKSTDKHPPQEQEPPAPEGGVKEMKGDPGADEHRGPPTHRVGEVDSHQQQQKQQPEGRNEGVPAGGGQVVEGVPGQHQDEHGQEGVPAAGTQREGQAQQFNKNNDHPAPGHQ</sequence>
<feature type="compositionally biased region" description="Basic and acidic residues" evidence="3">
    <location>
        <begin position="417"/>
        <end position="443"/>
    </location>
</feature>
<reference evidence="6" key="1">
    <citation type="submission" date="2023-03" db="EMBL/GenBank/DDBJ databases">
        <authorList>
            <person name="Steffen K."/>
            <person name="Cardenas P."/>
        </authorList>
    </citation>
    <scope>NUCLEOTIDE SEQUENCE</scope>
</reference>
<dbReference type="PANTHER" id="PTHR19237">
    <property type="entry name" value="NUCLEOBINDIN"/>
    <property type="match status" value="1"/>
</dbReference>
<comment type="caution">
    <text evidence="6">The sequence shown here is derived from an EMBL/GenBank/DDBJ whole genome shotgun (WGS) entry which is preliminary data.</text>
</comment>
<dbReference type="InterPro" id="IPR011992">
    <property type="entry name" value="EF-hand-dom_pair"/>
</dbReference>
<dbReference type="InterPro" id="IPR002048">
    <property type="entry name" value="EF_hand_dom"/>
</dbReference>
<keyword evidence="7" id="KW-1185">Reference proteome</keyword>
<protein>
    <submittedName>
        <fullName evidence="6">Nucleobindin-1</fullName>
    </submittedName>
</protein>
<dbReference type="GO" id="GO:0070062">
    <property type="term" value="C:extracellular exosome"/>
    <property type="evidence" value="ECO:0007669"/>
    <property type="project" value="TreeGrafter"/>
</dbReference>
<evidence type="ECO:0000259" key="5">
    <source>
        <dbReference type="PROSITE" id="PS50222"/>
    </source>
</evidence>
<feature type="signal peptide" evidence="4">
    <location>
        <begin position="1"/>
        <end position="18"/>
    </location>
</feature>
<name>A0AA35T790_GEOBA</name>
<evidence type="ECO:0000256" key="2">
    <source>
        <dbReference type="SAM" id="Coils"/>
    </source>
</evidence>
<organism evidence="6 7">
    <name type="scientific">Geodia barretti</name>
    <name type="common">Barrett's horny sponge</name>
    <dbReference type="NCBI Taxonomy" id="519541"/>
    <lineage>
        <taxon>Eukaryota</taxon>
        <taxon>Metazoa</taxon>
        <taxon>Porifera</taxon>
        <taxon>Demospongiae</taxon>
        <taxon>Heteroscleromorpha</taxon>
        <taxon>Tetractinellida</taxon>
        <taxon>Astrophorina</taxon>
        <taxon>Geodiidae</taxon>
        <taxon>Geodia</taxon>
    </lineage>
</organism>
<evidence type="ECO:0000256" key="3">
    <source>
        <dbReference type="SAM" id="MobiDB-lite"/>
    </source>
</evidence>
<evidence type="ECO:0000313" key="7">
    <source>
        <dbReference type="Proteomes" id="UP001174909"/>
    </source>
</evidence>
<keyword evidence="1 4" id="KW-0732">Signal</keyword>